<proteinExistence type="inferred from homology"/>
<reference evidence="8 9" key="1">
    <citation type="journal article" date="2019" name="Int. J. Syst. Evol. Microbiol.">
        <title>The Global Catalogue of Microorganisms (GCM) 10K type strain sequencing project: providing services to taxonomists for standard genome sequencing and annotation.</title>
        <authorList>
            <consortium name="The Broad Institute Genomics Platform"/>
            <consortium name="The Broad Institute Genome Sequencing Center for Infectious Disease"/>
            <person name="Wu L."/>
            <person name="Ma J."/>
        </authorList>
    </citation>
    <scope>NUCLEOTIDE SEQUENCE [LARGE SCALE GENOMIC DNA]</scope>
    <source>
        <strain evidence="8 9">JCM 15134</strain>
    </source>
</reference>
<gene>
    <name evidence="8" type="ORF">GCM10009104_15690</name>
</gene>
<evidence type="ECO:0000256" key="5">
    <source>
        <dbReference type="PROSITE-ProRule" id="PRU01248"/>
    </source>
</evidence>
<evidence type="ECO:0000256" key="3">
    <source>
        <dbReference type="ARBA" id="ARBA00023125"/>
    </source>
</evidence>
<evidence type="ECO:0000313" key="9">
    <source>
        <dbReference type="Proteomes" id="UP001499915"/>
    </source>
</evidence>
<keyword evidence="9" id="KW-1185">Reference proteome</keyword>
<dbReference type="InterPro" id="IPR002104">
    <property type="entry name" value="Integrase_catalytic"/>
</dbReference>
<evidence type="ECO:0000256" key="4">
    <source>
        <dbReference type="ARBA" id="ARBA00023172"/>
    </source>
</evidence>
<organism evidence="8 9">
    <name type="scientific">Marinobacterium maritimum</name>
    <dbReference type="NCBI Taxonomy" id="500162"/>
    <lineage>
        <taxon>Bacteria</taxon>
        <taxon>Pseudomonadati</taxon>
        <taxon>Pseudomonadota</taxon>
        <taxon>Gammaproteobacteria</taxon>
        <taxon>Oceanospirillales</taxon>
        <taxon>Oceanospirillaceae</taxon>
        <taxon>Marinobacterium</taxon>
    </lineage>
</organism>
<keyword evidence="2" id="KW-0229">DNA integration</keyword>
<evidence type="ECO:0008006" key="10">
    <source>
        <dbReference type="Google" id="ProtNLM"/>
    </source>
</evidence>
<evidence type="ECO:0000313" key="8">
    <source>
        <dbReference type="EMBL" id="GAA0689976.1"/>
    </source>
</evidence>
<dbReference type="EMBL" id="BAAAET010000002">
    <property type="protein sequence ID" value="GAA0689976.1"/>
    <property type="molecule type" value="Genomic_DNA"/>
</dbReference>
<name>A0ABN1I5J3_9GAMM</name>
<protein>
    <recommendedName>
        <fullName evidence="10">Phage integrase, N-terminal SAM-like domain</fullName>
    </recommendedName>
</protein>
<keyword evidence="3 5" id="KW-0238">DNA-binding</keyword>
<sequence length="187" mass="21571">MGQSPFLNHIRQELRLRGYSLRTEKTYLHWIKRFIYFHRLNHPAQMGAQEVRAFLTSLANDNNVAINTQKTALNALAFLYHKVLNIELGDLDFQHAKRYRRLPVVLTPSEVALILDQLDPRNRLIFSLLYGSGLRITECLRLRVQDIGFSDNSITVRSGKGNKDRKTVLGKCLHAPLQEQALRVHTL</sequence>
<dbReference type="PANTHER" id="PTHR30349:SF64">
    <property type="entry name" value="PROPHAGE INTEGRASE INTD-RELATED"/>
    <property type="match status" value="1"/>
</dbReference>
<feature type="domain" description="Core-binding (CB)" evidence="7">
    <location>
        <begin position="1"/>
        <end position="84"/>
    </location>
</feature>
<dbReference type="InterPro" id="IPR011010">
    <property type="entry name" value="DNA_brk_join_enz"/>
</dbReference>
<dbReference type="PROSITE" id="PS51900">
    <property type="entry name" value="CB"/>
    <property type="match status" value="1"/>
</dbReference>
<evidence type="ECO:0000259" key="6">
    <source>
        <dbReference type="PROSITE" id="PS51898"/>
    </source>
</evidence>
<dbReference type="PROSITE" id="PS51898">
    <property type="entry name" value="TYR_RECOMBINASE"/>
    <property type="match status" value="1"/>
</dbReference>
<dbReference type="InterPro" id="IPR010998">
    <property type="entry name" value="Integrase_recombinase_N"/>
</dbReference>
<comment type="caution">
    <text evidence="8">The sequence shown here is derived from an EMBL/GenBank/DDBJ whole genome shotgun (WGS) entry which is preliminary data.</text>
</comment>
<evidence type="ECO:0000259" key="7">
    <source>
        <dbReference type="PROSITE" id="PS51900"/>
    </source>
</evidence>
<dbReference type="RefSeq" id="WP_343804650.1">
    <property type="nucleotide sequence ID" value="NZ_BAAAET010000002.1"/>
</dbReference>
<dbReference type="Gene3D" id="1.10.150.130">
    <property type="match status" value="1"/>
</dbReference>
<dbReference type="Proteomes" id="UP001499915">
    <property type="component" value="Unassembled WGS sequence"/>
</dbReference>
<accession>A0ABN1I5J3</accession>
<dbReference type="InterPro" id="IPR013762">
    <property type="entry name" value="Integrase-like_cat_sf"/>
</dbReference>
<comment type="similarity">
    <text evidence="1">Belongs to the 'phage' integrase family.</text>
</comment>
<dbReference type="InterPro" id="IPR044068">
    <property type="entry name" value="CB"/>
</dbReference>
<keyword evidence="4" id="KW-0233">DNA recombination</keyword>
<dbReference type="Gene3D" id="1.10.443.10">
    <property type="entry name" value="Intergrase catalytic core"/>
    <property type="match status" value="1"/>
</dbReference>
<dbReference type="PANTHER" id="PTHR30349">
    <property type="entry name" value="PHAGE INTEGRASE-RELATED"/>
    <property type="match status" value="1"/>
</dbReference>
<dbReference type="InterPro" id="IPR004107">
    <property type="entry name" value="Integrase_SAM-like_N"/>
</dbReference>
<dbReference type="SUPFAM" id="SSF56349">
    <property type="entry name" value="DNA breaking-rejoining enzymes"/>
    <property type="match status" value="1"/>
</dbReference>
<dbReference type="Pfam" id="PF13495">
    <property type="entry name" value="Phage_int_SAM_4"/>
    <property type="match status" value="1"/>
</dbReference>
<evidence type="ECO:0000256" key="1">
    <source>
        <dbReference type="ARBA" id="ARBA00008857"/>
    </source>
</evidence>
<dbReference type="Pfam" id="PF00589">
    <property type="entry name" value="Phage_integrase"/>
    <property type="match status" value="1"/>
</dbReference>
<evidence type="ECO:0000256" key="2">
    <source>
        <dbReference type="ARBA" id="ARBA00022908"/>
    </source>
</evidence>
<dbReference type="InterPro" id="IPR050090">
    <property type="entry name" value="Tyrosine_recombinase_XerCD"/>
</dbReference>
<feature type="domain" description="Tyr recombinase" evidence="6">
    <location>
        <begin position="101"/>
        <end position="187"/>
    </location>
</feature>